<protein>
    <submittedName>
        <fullName evidence="2">Uncharacterized protein</fullName>
    </submittedName>
</protein>
<reference evidence="2 3" key="1">
    <citation type="journal article" date="2018" name="Nat. Ecol. Evol.">
        <title>Pezizomycetes genomes reveal the molecular basis of ectomycorrhizal truffle lifestyle.</title>
        <authorList>
            <person name="Murat C."/>
            <person name="Payen T."/>
            <person name="Noel B."/>
            <person name="Kuo A."/>
            <person name="Morin E."/>
            <person name="Chen J."/>
            <person name="Kohler A."/>
            <person name="Krizsan K."/>
            <person name="Balestrini R."/>
            <person name="Da Silva C."/>
            <person name="Montanini B."/>
            <person name="Hainaut M."/>
            <person name="Levati E."/>
            <person name="Barry K.W."/>
            <person name="Belfiori B."/>
            <person name="Cichocki N."/>
            <person name="Clum A."/>
            <person name="Dockter R.B."/>
            <person name="Fauchery L."/>
            <person name="Guy J."/>
            <person name="Iotti M."/>
            <person name="Le Tacon F."/>
            <person name="Lindquist E.A."/>
            <person name="Lipzen A."/>
            <person name="Malagnac F."/>
            <person name="Mello A."/>
            <person name="Molinier V."/>
            <person name="Miyauchi S."/>
            <person name="Poulain J."/>
            <person name="Riccioni C."/>
            <person name="Rubini A."/>
            <person name="Sitrit Y."/>
            <person name="Splivallo R."/>
            <person name="Traeger S."/>
            <person name="Wang M."/>
            <person name="Zifcakova L."/>
            <person name="Wipf D."/>
            <person name="Zambonelli A."/>
            <person name="Paolocci F."/>
            <person name="Nowrousian M."/>
            <person name="Ottonello S."/>
            <person name="Baldrian P."/>
            <person name="Spatafora J.W."/>
            <person name="Henrissat B."/>
            <person name="Nagy L.G."/>
            <person name="Aury J.M."/>
            <person name="Wincker P."/>
            <person name="Grigoriev I.V."/>
            <person name="Bonfante P."/>
            <person name="Martin F.M."/>
        </authorList>
    </citation>
    <scope>NUCLEOTIDE SEQUENCE [LARGE SCALE GENOMIC DNA]</scope>
    <source>
        <strain evidence="2 3">120613-1</strain>
    </source>
</reference>
<gene>
    <name evidence="2" type="ORF">L873DRAFT_905274</name>
</gene>
<dbReference type="Proteomes" id="UP000276215">
    <property type="component" value="Unassembled WGS sequence"/>
</dbReference>
<evidence type="ECO:0000313" key="3">
    <source>
        <dbReference type="Proteomes" id="UP000276215"/>
    </source>
</evidence>
<name>A0A3N4JMH9_9PEZI</name>
<dbReference type="EMBL" id="ML120387">
    <property type="protein sequence ID" value="RPA99449.1"/>
    <property type="molecule type" value="Genomic_DNA"/>
</dbReference>
<keyword evidence="3" id="KW-1185">Reference proteome</keyword>
<evidence type="ECO:0000256" key="1">
    <source>
        <dbReference type="SAM" id="MobiDB-lite"/>
    </source>
</evidence>
<sequence>MEGKGSGKREKGKGKREKWRGQNKLGGTVERERKREKKREKAVVVCGDDGQSAGIIFASTLVCVCMRGVCGFLCVCVSVCVCGCVCVWCV</sequence>
<organism evidence="2 3">
    <name type="scientific">Choiromyces venosus 120613-1</name>
    <dbReference type="NCBI Taxonomy" id="1336337"/>
    <lineage>
        <taxon>Eukaryota</taxon>
        <taxon>Fungi</taxon>
        <taxon>Dikarya</taxon>
        <taxon>Ascomycota</taxon>
        <taxon>Pezizomycotina</taxon>
        <taxon>Pezizomycetes</taxon>
        <taxon>Pezizales</taxon>
        <taxon>Tuberaceae</taxon>
        <taxon>Choiromyces</taxon>
    </lineage>
</organism>
<proteinExistence type="predicted"/>
<feature type="region of interest" description="Disordered" evidence="1">
    <location>
        <begin position="1"/>
        <end position="35"/>
    </location>
</feature>
<dbReference type="AlphaFoldDB" id="A0A3N4JMH9"/>
<accession>A0A3N4JMH9</accession>
<evidence type="ECO:0000313" key="2">
    <source>
        <dbReference type="EMBL" id="RPA99449.1"/>
    </source>
</evidence>